<accession>A0ABZ3FK20</accession>
<keyword evidence="2" id="KW-1185">Reference proteome</keyword>
<protein>
    <submittedName>
        <fullName evidence="1">Uncharacterized protein</fullName>
    </submittedName>
</protein>
<dbReference type="EMBL" id="CP154795">
    <property type="protein sequence ID" value="XAN06374.1"/>
    <property type="molecule type" value="Genomic_DNA"/>
</dbReference>
<reference evidence="1 2" key="1">
    <citation type="submission" date="2024-04" db="EMBL/GenBank/DDBJ databases">
        <title>Isolation of an actinomycete strain from pig manure.</title>
        <authorList>
            <person name="Gong T."/>
            <person name="Yu Z."/>
            <person name="An M."/>
            <person name="Wei C."/>
            <person name="Yang W."/>
            <person name="Liu L."/>
        </authorList>
    </citation>
    <scope>NUCLEOTIDE SEQUENCE [LARGE SCALE GENOMIC DNA]</scope>
    <source>
        <strain evidence="1 2">ZF39</strain>
    </source>
</reference>
<dbReference type="RefSeq" id="WP_425307804.1">
    <property type="nucleotide sequence ID" value="NZ_CP154795.1"/>
</dbReference>
<dbReference type="Proteomes" id="UP001442841">
    <property type="component" value="Chromosome"/>
</dbReference>
<name>A0ABZ3FK20_9ACTN</name>
<sequence>MGYFGNVVTYEEVVRALRYRILEEYKEGAEYARLAAVGEAILREHVPESHKVGDPCPKCGTEAFPCEIIVDYVAHPD</sequence>
<gene>
    <name evidence="1" type="ORF">AADG42_03310</name>
</gene>
<proteinExistence type="predicted"/>
<evidence type="ECO:0000313" key="1">
    <source>
        <dbReference type="EMBL" id="XAN06374.1"/>
    </source>
</evidence>
<organism evidence="1 2">
    <name type="scientific">Ammonicoccus fulvus</name>
    <dbReference type="NCBI Taxonomy" id="3138240"/>
    <lineage>
        <taxon>Bacteria</taxon>
        <taxon>Bacillati</taxon>
        <taxon>Actinomycetota</taxon>
        <taxon>Actinomycetes</taxon>
        <taxon>Propionibacteriales</taxon>
        <taxon>Propionibacteriaceae</taxon>
        <taxon>Ammonicoccus</taxon>
    </lineage>
</organism>
<evidence type="ECO:0000313" key="2">
    <source>
        <dbReference type="Proteomes" id="UP001442841"/>
    </source>
</evidence>